<keyword evidence="8 9" id="KW-0234">DNA repair</keyword>
<accession>A0ABU3A7K9</accession>
<evidence type="ECO:0000313" key="13">
    <source>
        <dbReference type="Proteomes" id="UP001255246"/>
    </source>
</evidence>
<dbReference type="Gene3D" id="3.40.50.300">
    <property type="entry name" value="P-loop containing nucleotide triphosphate hydrolases"/>
    <property type="match status" value="2"/>
</dbReference>
<organism evidence="12 13">
    <name type="scientific">Croceitalea rosinachiae</name>
    <dbReference type="NCBI Taxonomy" id="3075596"/>
    <lineage>
        <taxon>Bacteria</taxon>
        <taxon>Pseudomonadati</taxon>
        <taxon>Bacteroidota</taxon>
        <taxon>Flavobacteriia</taxon>
        <taxon>Flavobacteriales</taxon>
        <taxon>Flavobacteriaceae</taxon>
        <taxon>Croceitalea</taxon>
    </lineage>
</organism>
<dbReference type="EC" id="3.6.4.-" evidence="9"/>
<dbReference type="InterPro" id="IPR047112">
    <property type="entry name" value="RecG/Mfd"/>
</dbReference>
<evidence type="ECO:0000256" key="9">
    <source>
        <dbReference type="HAMAP-Rule" id="MF_00969"/>
    </source>
</evidence>
<protein>
    <recommendedName>
        <fullName evidence="9">Transcription-repair-coupling factor</fullName>
        <shortName evidence="9">TRCF</shortName>
        <ecNumber evidence="9">3.6.4.-</ecNumber>
    </recommendedName>
</protein>
<dbReference type="InterPro" id="IPR037235">
    <property type="entry name" value="TRCF-like_C_D7"/>
</dbReference>
<dbReference type="SUPFAM" id="SSF143517">
    <property type="entry name" value="TRCF domain-like"/>
    <property type="match status" value="1"/>
</dbReference>
<evidence type="ECO:0000256" key="5">
    <source>
        <dbReference type="ARBA" id="ARBA00022806"/>
    </source>
</evidence>
<evidence type="ECO:0000256" key="8">
    <source>
        <dbReference type="ARBA" id="ARBA00023204"/>
    </source>
</evidence>
<gene>
    <name evidence="9 12" type="primary">mfd</name>
    <name evidence="12" type="ORF">RM706_02525</name>
</gene>
<keyword evidence="2 9" id="KW-0547">Nucleotide-binding</keyword>
<dbReference type="CDD" id="cd17991">
    <property type="entry name" value="DEXHc_TRCF"/>
    <property type="match status" value="1"/>
</dbReference>
<evidence type="ECO:0000256" key="4">
    <source>
        <dbReference type="ARBA" id="ARBA00022801"/>
    </source>
</evidence>
<evidence type="ECO:0000256" key="3">
    <source>
        <dbReference type="ARBA" id="ARBA00022763"/>
    </source>
</evidence>
<evidence type="ECO:0000259" key="10">
    <source>
        <dbReference type="PROSITE" id="PS51192"/>
    </source>
</evidence>
<evidence type="ECO:0000256" key="7">
    <source>
        <dbReference type="ARBA" id="ARBA00023125"/>
    </source>
</evidence>
<dbReference type="InterPro" id="IPR003711">
    <property type="entry name" value="CarD-like/TRCF_RID"/>
</dbReference>
<dbReference type="Gene3D" id="3.30.2060.10">
    <property type="entry name" value="Penicillin-binding protein 1b domain"/>
    <property type="match status" value="1"/>
</dbReference>
<dbReference type="PANTHER" id="PTHR47964">
    <property type="entry name" value="ATP-DEPENDENT DNA HELICASE HOMOLOG RECG, CHLOROPLASTIC"/>
    <property type="match status" value="1"/>
</dbReference>
<dbReference type="Proteomes" id="UP001255246">
    <property type="component" value="Unassembled WGS sequence"/>
</dbReference>
<evidence type="ECO:0000256" key="6">
    <source>
        <dbReference type="ARBA" id="ARBA00022840"/>
    </source>
</evidence>
<dbReference type="Pfam" id="PF02559">
    <property type="entry name" value="CarD_TRCF_RID"/>
    <property type="match status" value="1"/>
</dbReference>
<dbReference type="SMART" id="SM00490">
    <property type="entry name" value="HELICc"/>
    <property type="match status" value="1"/>
</dbReference>
<feature type="domain" description="Helicase ATP-binding" evidence="10">
    <location>
        <begin position="593"/>
        <end position="754"/>
    </location>
</feature>
<comment type="caution">
    <text evidence="12">The sequence shown here is derived from an EMBL/GenBank/DDBJ whole genome shotgun (WGS) entry which is preliminary data.</text>
</comment>
<proteinExistence type="inferred from homology"/>
<dbReference type="Gene3D" id="2.40.10.170">
    <property type="match status" value="1"/>
</dbReference>
<dbReference type="Pfam" id="PF00271">
    <property type="entry name" value="Helicase_C"/>
    <property type="match status" value="1"/>
</dbReference>
<feature type="domain" description="Helicase C-terminal" evidence="11">
    <location>
        <begin position="763"/>
        <end position="929"/>
    </location>
</feature>
<dbReference type="SMART" id="SM00487">
    <property type="entry name" value="DEXDc"/>
    <property type="match status" value="1"/>
</dbReference>
<evidence type="ECO:0000256" key="1">
    <source>
        <dbReference type="ARBA" id="ARBA00022490"/>
    </source>
</evidence>
<dbReference type="InterPro" id="IPR001650">
    <property type="entry name" value="Helicase_C-like"/>
</dbReference>
<dbReference type="Gene3D" id="3.90.1150.50">
    <property type="entry name" value="Transcription-repair-coupling factor, D7 domain"/>
    <property type="match status" value="1"/>
</dbReference>
<dbReference type="Pfam" id="PF17757">
    <property type="entry name" value="UvrB_inter"/>
    <property type="match status" value="1"/>
</dbReference>
<reference evidence="12 13" key="1">
    <citation type="submission" date="2023-09" db="EMBL/GenBank/DDBJ databases">
        <authorList>
            <person name="Rey-Velasco X."/>
        </authorList>
    </citation>
    <scope>NUCLEOTIDE SEQUENCE [LARGE SCALE GENOMIC DNA]</scope>
    <source>
        <strain evidence="12 13">F388</strain>
    </source>
</reference>
<keyword evidence="7 9" id="KW-0238">DNA-binding</keyword>
<dbReference type="InterPro" id="IPR011545">
    <property type="entry name" value="DEAD/DEAH_box_helicase_dom"/>
</dbReference>
<dbReference type="InterPro" id="IPR005118">
    <property type="entry name" value="TRCF_C"/>
</dbReference>
<comment type="similarity">
    <text evidence="9">In the C-terminal section; belongs to the helicase family. RecG subfamily.</text>
</comment>
<evidence type="ECO:0000256" key="2">
    <source>
        <dbReference type="ARBA" id="ARBA00022741"/>
    </source>
</evidence>
<dbReference type="Pfam" id="PF00270">
    <property type="entry name" value="DEAD"/>
    <property type="match status" value="1"/>
</dbReference>
<evidence type="ECO:0000259" key="11">
    <source>
        <dbReference type="PROSITE" id="PS51194"/>
    </source>
</evidence>
<dbReference type="RefSeq" id="WP_311349448.1">
    <property type="nucleotide sequence ID" value="NZ_JAVRHR010000001.1"/>
</dbReference>
<dbReference type="InterPro" id="IPR014001">
    <property type="entry name" value="Helicase_ATP-bd"/>
</dbReference>
<name>A0ABU3A7K9_9FLAO</name>
<evidence type="ECO:0000313" key="12">
    <source>
        <dbReference type="EMBL" id="MDT0605883.1"/>
    </source>
</evidence>
<dbReference type="SUPFAM" id="SSF52540">
    <property type="entry name" value="P-loop containing nucleoside triphosphate hydrolases"/>
    <property type="match status" value="3"/>
</dbReference>
<dbReference type="PROSITE" id="PS51194">
    <property type="entry name" value="HELICASE_CTER"/>
    <property type="match status" value="1"/>
</dbReference>
<dbReference type="Pfam" id="PF03461">
    <property type="entry name" value="TRCF"/>
    <property type="match status" value="1"/>
</dbReference>
<dbReference type="HAMAP" id="MF_00969">
    <property type="entry name" value="TRCF"/>
    <property type="match status" value="1"/>
</dbReference>
<keyword evidence="1 9" id="KW-0963">Cytoplasm</keyword>
<comment type="similarity">
    <text evidence="9">In the N-terminal section; belongs to the UvrB family.</text>
</comment>
<keyword evidence="5" id="KW-0347">Helicase</keyword>
<dbReference type="EMBL" id="JAVRHR010000001">
    <property type="protein sequence ID" value="MDT0605883.1"/>
    <property type="molecule type" value="Genomic_DNA"/>
</dbReference>
<keyword evidence="13" id="KW-1185">Reference proteome</keyword>
<dbReference type="NCBIfam" id="TIGR00580">
    <property type="entry name" value="mfd"/>
    <property type="match status" value="1"/>
</dbReference>
<dbReference type="SMART" id="SM00982">
    <property type="entry name" value="TRCF"/>
    <property type="match status" value="1"/>
</dbReference>
<keyword evidence="4 9" id="KW-0378">Hydrolase</keyword>
<keyword evidence="3 9" id="KW-0227">DNA damage</keyword>
<dbReference type="PROSITE" id="PS51192">
    <property type="entry name" value="HELICASE_ATP_BIND_1"/>
    <property type="match status" value="1"/>
</dbReference>
<dbReference type="SMART" id="SM01058">
    <property type="entry name" value="CarD_TRCF"/>
    <property type="match status" value="1"/>
</dbReference>
<dbReference type="InterPro" id="IPR041471">
    <property type="entry name" value="UvrB_inter"/>
</dbReference>
<comment type="subcellular location">
    <subcellularLocation>
        <location evidence="9">Cytoplasm</location>
    </subcellularLocation>
</comment>
<dbReference type="SUPFAM" id="SSF141259">
    <property type="entry name" value="CarD-like"/>
    <property type="match status" value="1"/>
</dbReference>
<keyword evidence="6 9" id="KW-0067">ATP-binding</keyword>
<dbReference type="PANTHER" id="PTHR47964:SF1">
    <property type="entry name" value="ATP-DEPENDENT DNA HELICASE HOMOLOG RECG, CHLOROPLASTIC"/>
    <property type="match status" value="1"/>
</dbReference>
<dbReference type="InterPro" id="IPR004576">
    <property type="entry name" value="Mfd"/>
</dbReference>
<dbReference type="InterPro" id="IPR036101">
    <property type="entry name" value="CarD-like/TRCF_RID_sf"/>
</dbReference>
<dbReference type="InterPro" id="IPR027417">
    <property type="entry name" value="P-loop_NTPase"/>
</dbReference>
<sequence length="1137" mass="130331">MTKTSISELFAQSPELRKLRDAIAQPFDKHALSEVERLTVTSPKINLKGLTGSSLSFVISDTFKTSELPFLVLLNDKEEAAYYLNDLEQLIGENEVLFYPGSYRRPYQIEETDNANVLLRAEVLNRINSRKKPAVIVTYPDALFEKVVTRKELDKNTLKIKLEDTLSLDFLNEVLFEYQFKRVDFVTEPGEFSVRGGLVDVFSFSHDEPYRIEFFGDEVDSIRTFDVETQLSTEKVNKITIIPNVANKTMHENRESFLKYIAPQTVIFSKNLDLVYDRIDSNFEKAKEIFSKLSEEIKHTKPEELFLDSTIFKAQLQGFCLVETAASSVPSPQHKLVTEDARSDIQFNTKPQPSFNKKFDLLIENLNENHTSGYANYIFCSTEQQAKRFHDIFDEVESTVHYKTIVFPLYQGFIDQDLKLVCYTDHQIFERYHKFHLKNGYAKKQAITLKELNKLEIGDYVTHIDHGIGKFGGLQKIDVEGKKQEAIKLMYGERDILYVSIHSLHKISKFNGKDGAPPKIHKLGSGAWKKVKDKTKSRVKKIAFDLIKIYAKRRLEKGFQYAPDSYLQHELEASFIYEDTPDQEKSTADVKKDMENERPMDRLICGDVGFGKTEVAIRAAFKAVDNGKQVAILVPTTILAFQHSRTFKERLKEMPVTVDYLNRFRTAKEKRETLERLAEGKVDIIIGTHQLVNKNVKFKDLGLLIVDEEQKFGVAVKDKLKSIKENVDVLTLTATPIPRTLQFSLMAARDLSVINTPPPNRYPIESRVIRFNEEVIRDAVSYEIQRGGQVFFIHNRIENIKEVAGMIQRLVPDAKIGIGHGQMEGKKLETLMLSFMNGEFDVLVSTTIVESGLDVTNANTIFIHNANNFGLSDLHQMRGRVGRSNKKAFCYFITPPYEVMTTDARKRIEALEQFTELGSGFNIAMKDLEIRGAGDLLGGEQSGFINEIGFETYQKILAEAIEELKENEFKELYDEVEGDKPKVFVKETQLDTDFELLFPDDYINNITERLNLYTQLNVVENEEGLQKFETELLDRFGELPTQAVNLFNSVRIKWAANSIGLEKVILKKNKFIGYFIADQQSPFYQTAAFTKVLHYVQSHPKQCQLKEKQTRNGLRLLLTFDGITNVKKALRVLEPLK</sequence>
<comment type="function">
    <text evidence="9">Couples transcription and DNA repair by recognizing RNA polymerase (RNAP) stalled at DNA lesions. Mediates ATP-dependent release of RNAP and its truncated transcript from the DNA, and recruitment of nucleotide excision repair machinery to the damaged site.</text>
</comment>